<name>A0A0F9F613_9ZZZZ</name>
<protein>
    <submittedName>
        <fullName evidence="1">Uncharacterized protein</fullName>
    </submittedName>
</protein>
<dbReference type="EMBL" id="LAZR01034004">
    <property type="protein sequence ID" value="KKL46507.1"/>
    <property type="molecule type" value="Genomic_DNA"/>
</dbReference>
<gene>
    <name evidence="1" type="ORF">LCGC14_2344870</name>
</gene>
<reference evidence="1" key="1">
    <citation type="journal article" date="2015" name="Nature">
        <title>Complex archaea that bridge the gap between prokaryotes and eukaryotes.</title>
        <authorList>
            <person name="Spang A."/>
            <person name="Saw J.H."/>
            <person name="Jorgensen S.L."/>
            <person name="Zaremba-Niedzwiedzka K."/>
            <person name="Martijn J."/>
            <person name="Lind A.E."/>
            <person name="van Eijk R."/>
            <person name="Schleper C."/>
            <person name="Guy L."/>
            <person name="Ettema T.J."/>
        </authorList>
    </citation>
    <scope>NUCLEOTIDE SEQUENCE</scope>
</reference>
<feature type="non-terminal residue" evidence="1">
    <location>
        <position position="1"/>
    </location>
</feature>
<comment type="caution">
    <text evidence="1">The sequence shown here is derived from an EMBL/GenBank/DDBJ whole genome shotgun (WGS) entry which is preliminary data.</text>
</comment>
<dbReference type="AlphaFoldDB" id="A0A0F9F613"/>
<accession>A0A0F9F613</accession>
<proteinExistence type="predicted"/>
<sequence>IGDQSGVNAGGGSVAIGSQALKRPVGAENTAVGFRAGTGVSSGAADSCTFIGADAGSGINDGDDNTFVGYHSGLSCTDGSINLFLGYKSGSNQTTNSNLLIIDNQDRGSVAAEITDSLLYGVFNATVASQSLRVNAGTMNFNGGVDNDLVSNWIGTTNSGVITWLEDEDQFSVADDIKMNGETITDLGGLHFNSASELTIVSGAVTATQGHHNIDTEGNAANDDLDTINGGNAGEILLILPNNSGRTVRLRNAVGNIFLKHQVDSHHLSFSSPSGAGAATRYSGGGYYDFSTTDVTLDQGSLTQTFGTANTSYAAHASIVTSVSGTVDTGTVSIVVSGTSIDDEGNRSAADSETILADITTAVTDSYHETTKKWLGTITYTLTETVGDPTAYTIDFNYGFSKYEDFGNQTFTVTGLQVVGEAGASDSGFNMILFYHSSAGWTYAGTGFVPGGTQLANMNTDHSTEQDLSNGEPFAWKRTDLNTDVDGNNGEGVVFRVDTTAAKAVESMSGVIWVHTQPPFSYLSDTKQHLIFMKHGANWLEL</sequence>
<evidence type="ECO:0000313" key="1">
    <source>
        <dbReference type="EMBL" id="KKL46507.1"/>
    </source>
</evidence>
<organism evidence="1">
    <name type="scientific">marine sediment metagenome</name>
    <dbReference type="NCBI Taxonomy" id="412755"/>
    <lineage>
        <taxon>unclassified sequences</taxon>
        <taxon>metagenomes</taxon>
        <taxon>ecological metagenomes</taxon>
    </lineage>
</organism>